<evidence type="ECO:0000256" key="6">
    <source>
        <dbReference type="ARBA" id="ARBA00023180"/>
    </source>
</evidence>
<name>A0AAV4UKH9_CAEEX</name>
<evidence type="ECO:0000256" key="4">
    <source>
        <dbReference type="ARBA" id="ARBA00022989"/>
    </source>
</evidence>
<reference evidence="7 8" key="1">
    <citation type="submission" date="2021-06" db="EMBL/GenBank/DDBJ databases">
        <title>Caerostris extrusa draft genome.</title>
        <authorList>
            <person name="Kono N."/>
            <person name="Arakawa K."/>
        </authorList>
    </citation>
    <scope>NUCLEOTIDE SEQUENCE [LARGE SCALE GENOMIC DNA]</scope>
</reference>
<dbReference type="GO" id="GO:0005044">
    <property type="term" value="F:scavenger receptor activity"/>
    <property type="evidence" value="ECO:0007669"/>
    <property type="project" value="TreeGrafter"/>
</dbReference>
<dbReference type="EMBL" id="BPLR01013034">
    <property type="protein sequence ID" value="GIY58205.1"/>
    <property type="molecule type" value="Genomic_DNA"/>
</dbReference>
<gene>
    <name evidence="7" type="primary">CD36</name>
    <name evidence="7" type="ORF">CEXT_641761</name>
</gene>
<dbReference type="Proteomes" id="UP001054945">
    <property type="component" value="Unassembled WGS sequence"/>
</dbReference>
<dbReference type="Pfam" id="PF01130">
    <property type="entry name" value="CD36"/>
    <property type="match status" value="1"/>
</dbReference>
<proteinExistence type="inferred from homology"/>
<comment type="similarity">
    <text evidence="2">Belongs to the CD36 family.</text>
</comment>
<dbReference type="GO" id="GO:0016020">
    <property type="term" value="C:membrane"/>
    <property type="evidence" value="ECO:0007669"/>
    <property type="project" value="UniProtKB-SubCell"/>
</dbReference>
<evidence type="ECO:0000256" key="5">
    <source>
        <dbReference type="ARBA" id="ARBA00023136"/>
    </source>
</evidence>
<protein>
    <submittedName>
        <fullName evidence="7">Platelet glycoprotein 4</fullName>
    </submittedName>
</protein>
<evidence type="ECO:0000256" key="1">
    <source>
        <dbReference type="ARBA" id="ARBA00004370"/>
    </source>
</evidence>
<keyword evidence="3" id="KW-0812">Transmembrane</keyword>
<comment type="subcellular location">
    <subcellularLocation>
        <location evidence="1">Membrane</location>
    </subcellularLocation>
</comment>
<dbReference type="PANTHER" id="PTHR11923">
    <property type="entry name" value="SCAVENGER RECEPTOR CLASS B TYPE-1 SR-B1"/>
    <property type="match status" value="1"/>
</dbReference>
<keyword evidence="6" id="KW-0325">Glycoprotein</keyword>
<sequence length="195" mass="22557">MSKKNFTKDSSPKDFRTREKYFANELENPDNYCFIRDQTLPSGVLDISSCQYDAPIYLSFPHFYLADPYYLKIVHGLQPNSLLHKSYIDVELITGVSVGLAMRVQVNVHLEQNSHFVDFENVISGIYPVFWIELSAEIDDNLSKTLKEKMDNQEDWLFGSWSTFRSVSSPVVMGFYKIQKQGQNMERKATSVRSD</sequence>
<evidence type="ECO:0000256" key="3">
    <source>
        <dbReference type="ARBA" id="ARBA00022692"/>
    </source>
</evidence>
<dbReference type="InterPro" id="IPR002159">
    <property type="entry name" value="CD36_fam"/>
</dbReference>
<evidence type="ECO:0000256" key="2">
    <source>
        <dbReference type="ARBA" id="ARBA00010532"/>
    </source>
</evidence>
<organism evidence="7 8">
    <name type="scientific">Caerostris extrusa</name>
    <name type="common">Bark spider</name>
    <name type="synonym">Caerostris bankana</name>
    <dbReference type="NCBI Taxonomy" id="172846"/>
    <lineage>
        <taxon>Eukaryota</taxon>
        <taxon>Metazoa</taxon>
        <taxon>Ecdysozoa</taxon>
        <taxon>Arthropoda</taxon>
        <taxon>Chelicerata</taxon>
        <taxon>Arachnida</taxon>
        <taxon>Araneae</taxon>
        <taxon>Araneomorphae</taxon>
        <taxon>Entelegynae</taxon>
        <taxon>Araneoidea</taxon>
        <taxon>Araneidae</taxon>
        <taxon>Caerostris</taxon>
    </lineage>
</organism>
<dbReference type="PRINTS" id="PR01609">
    <property type="entry name" value="CD36FAMILY"/>
</dbReference>
<dbReference type="GO" id="GO:0005737">
    <property type="term" value="C:cytoplasm"/>
    <property type="evidence" value="ECO:0007669"/>
    <property type="project" value="TreeGrafter"/>
</dbReference>
<comment type="caution">
    <text evidence="7">The sequence shown here is derived from an EMBL/GenBank/DDBJ whole genome shotgun (WGS) entry which is preliminary data.</text>
</comment>
<dbReference type="AlphaFoldDB" id="A0AAV4UKH9"/>
<dbReference type="PANTHER" id="PTHR11923:SF51">
    <property type="entry name" value="LYSOSOME MEMBRANE PROTEIN 2"/>
    <property type="match status" value="1"/>
</dbReference>
<evidence type="ECO:0000313" key="7">
    <source>
        <dbReference type="EMBL" id="GIY58205.1"/>
    </source>
</evidence>
<keyword evidence="4" id="KW-1133">Transmembrane helix</keyword>
<accession>A0AAV4UKH9</accession>
<keyword evidence="5" id="KW-0472">Membrane</keyword>
<evidence type="ECO:0000313" key="8">
    <source>
        <dbReference type="Proteomes" id="UP001054945"/>
    </source>
</evidence>
<keyword evidence="8" id="KW-1185">Reference proteome</keyword>